<dbReference type="Gene3D" id="3.40.50.1820">
    <property type="entry name" value="alpha/beta hydrolase"/>
    <property type="match status" value="1"/>
</dbReference>
<sequence>MPVLDLRDGTRLYYKDWGSGDPVVFAHGWPLNSDMWEHQMMFLASHGHRVVAHDRRGFGRSDQPWNGYDHDTFADDLAQLLEALDLRGVTLVGYAMGGGEVTRYVGRHGSERVARVVLIGATTPKLGQSEDYPCGVPQVVFDNVRSGLMEDRPEFLRGFARLFFATGSDADDVSEGRLAHIHQMALQASLKATHDAVTACATTDYRDEIARFDVPVLVIHGERDAFVPFDATGRQAAELFPNATLKVYEGAPHGVLFTHKDRLNQDLLDFIAG</sequence>
<accession>A0ABY4X864</accession>
<proteinExistence type="predicted"/>
<gene>
    <name evidence="2" type="ORF">LHA26_16595</name>
</gene>
<dbReference type="PRINTS" id="PR00412">
    <property type="entry name" value="EPOXHYDRLASE"/>
</dbReference>
<keyword evidence="3" id="KW-1185">Reference proteome</keyword>
<dbReference type="RefSeq" id="WP_302898024.1">
    <property type="nucleotide sequence ID" value="NZ_CP084930.1"/>
</dbReference>
<feature type="domain" description="AB hydrolase-1" evidence="1">
    <location>
        <begin position="22"/>
        <end position="259"/>
    </location>
</feature>
<dbReference type="GO" id="GO:0016787">
    <property type="term" value="F:hydrolase activity"/>
    <property type="evidence" value="ECO:0007669"/>
    <property type="project" value="UniProtKB-KW"/>
</dbReference>
<reference evidence="2" key="1">
    <citation type="journal article" date="2022" name="Toxins">
        <title>Genomic Analysis of Sphingopyxis sp. USTB-05 for Biodegrading Cyanobacterial Hepatotoxins.</title>
        <authorList>
            <person name="Liu C."/>
            <person name="Xu Q."/>
            <person name="Zhao Z."/>
            <person name="Zhang H."/>
            <person name="Liu X."/>
            <person name="Yin C."/>
            <person name="Liu Y."/>
            <person name="Yan H."/>
        </authorList>
    </citation>
    <scope>NUCLEOTIDE SEQUENCE</scope>
    <source>
        <strain evidence="2">NBD5</strain>
    </source>
</reference>
<name>A0ABY4X864_9SPHN</name>
<evidence type="ECO:0000313" key="2">
    <source>
        <dbReference type="EMBL" id="USI72861.1"/>
    </source>
</evidence>
<dbReference type="SUPFAM" id="SSF53474">
    <property type="entry name" value="alpha/beta-Hydrolases"/>
    <property type="match status" value="1"/>
</dbReference>
<protein>
    <submittedName>
        <fullName evidence="2">Alpha/beta hydrolase</fullName>
    </submittedName>
</protein>
<evidence type="ECO:0000259" key="1">
    <source>
        <dbReference type="Pfam" id="PF00561"/>
    </source>
</evidence>
<dbReference type="Pfam" id="PF00561">
    <property type="entry name" value="Abhydrolase_1"/>
    <property type="match status" value="1"/>
</dbReference>
<dbReference type="InterPro" id="IPR000639">
    <property type="entry name" value="Epox_hydrolase-like"/>
</dbReference>
<dbReference type="PANTHER" id="PTHR43433">
    <property type="entry name" value="HYDROLASE, ALPHA/BETA FOLD FAMILY PROTEIN"/>
    <property type="match status" value="1"/>
</dbReference>
<dbReference type="Proteomes" id="UP001056937">
    <property type="component" value="Chromosome 1"/>
</dbReference>
<keyword evidence="2" id="KW-0378">Hydrolase</keyword>
<dbReference type="PRINTS" id="PR00111">
    <property type="entry name" value="ABHYDROLASE"/>
</dbReference>
<dbReference type="InterPro" id="IPR050471">
    <property type="entry name" value="AB_hydrolase"/>
</dbReference>
<dbReference type="EMBL" id="CP084930">
    <property type="protein sequence ID" value="USI72861.1"/>
    <property type="molecule type" value="Genomic_DNA"/>
</dbReference>
<dbReference type="InterPro" id="IPR000073">
    <property type="entry name" value="AB_hydrolase_1"/>
</dbReference>
<dbReference type="PANTHER" id="PTHR43433:SF4">
    <property type="entry name" value="NON-HEME CHLOROPEROXIDASE-RELATED"/>
    <property type="match status" value="1"/>
</dbReference>
<dbReference type="InterPro" id="IPR029058">
    <property type="entry name" value="AB_hydrolase_fold"/>
</dbReference>
<evidence type="ECO:0000313" key="3">
    <source>
        <dbReference type="Proteomes" id="UP001056937"/>
    </source>
</evidence>
<organism evidence="2 3">
    <name type="scientific">Sphingomonas morindae</name>
    <dbReference type="NCBI Taxonomy" id="1541170"/>
    <lineage>
        <taxon>Bacteria</taxon>
        <taxon>Pseudomonadati</taxon>
        <taxon>Pseudomonadota</taxon>
        <taxon>Alphaproteobacteria</taxon>
        <taxon>Sphingomonadales</taxon>
        <taxon>Sphingomonadaceae</taxon>
        <taxon>Sphingomonas</taxon>
    </lineage>
</organism>